<dbReference type="PANTHER" id="PTHR43283:SF7">
    <property type="entry name" value="BETA-LACTAMASE-RELATED DOMAIN-CONTAINING PROTEIN"/>
    <property type="match status" value="1"/>
</dbReference>
<reference evidence="3 4" key="1">
    <citation type="submission" date="2018-05" db="EMBL/GenBank/DDBJ databases">
        <title>Genomic Encyclopedia of Type Strains, Phase IV (KMG-IV): sequencing the most valuable type-strain genomes for metagenomic binning, comparative biology and taxonomic classification.</title>
        <authorList>
            <person name="Goeker M."/>
        </authorList>
    </citation>
    <scope>NUCLEOTIDE SEQUENCE [LARGE SCALE GENOMIC DNA]</scope>
    <source>
        <strain evidence="3 4">DSM 25350</strain>
    </source>
</reference>
<dbReference type="InterPro" id="IPR050789">
    <property type="entry name" value="Diverse_Enzym_Activities"/>
</dbReference>
<dbReference type="Gene3D" id="3.40.710.10">
    <property type="entry name" value="DD-peptidase/beta-lactamase superfamily"/>
    <property type="match status" value="1"/>
</dbReference>
<name>A0A316FBV1_9GAMM</name>
<evidence type="ECO:0000313" key="4">
    <source>
        <dbReference type="Proteomes" id="UP000245790"/>
    </source>
</evidence>
<evidence type="ECO:0000313" key="3">
    <source>
        <dbReference type="EMBL" id="PWK46334.1"/>
    </source>
</evidence>
<feature type="chain" id="PRO_5016359302" evidence="1">
    <location>
        <begin position="23"/>
        <end position="374"/>
    </location>
</feature>
<dbReference type="Pfam" id="PF00144">
    <property type="entry name" value="Beta-lactamase"/>
    <property type="match status" value="1"/>
</dbReference>
<dbReference type="InterPro" id="IPR012338">
    <property type="entry name" value="Beta-lactam/transpept-like"/>
</dbReference>
<organism evidence="3 4">
    <name type="scientific">Pleionea mediterranea</name>
    <dbReference type="NCBI Taxonomy" id="523701"/>
    <lineage>
        <taxon>Bacteria</taxon>
        <taxon>Pseudomonadati</taxon>
        <taxon>Pseudomonadota</taxon>
        <taxon>Gammaproteobacteria</taxon>
        <taxon>Oceanospirillales</taxon>
        <taxon>Pleioneaceae</taxon>
        <taxon>Pleionea</taxon>
    </lineage>
</organism>
<dbReference type="SUPFAM" id="SSF56601">
    <property type="entry name" value="beta-lactamase/transpeptidase-like"/>
    <property type="match status" value="1"/>
</dbReference>
<evidence type="ECO:0000256" key="1">
    <source>
        <dbReference type="SAM" id="SignalP"/>
    </source>
</evidence>
<dbReference type="RefSeq" id="WP_109764772.1">
    <property type="nucleotide sequence ID" value="NZ_QGGU01000013.1"/>
</dbReference>
<comment type="caution">
    <text evidence="3">The sequence shown here is derived from an EMBL/GenBank/DDBJ whole genome shotgun (WGS) entry which is preliminary data.</text>
</comment>
<feature type="domain" description="Beta-lactamase-related" evidence="2">
    <location>
        <begin position="58"/>
        <end position="337"/>
    </location>
</feature>
<sequence>MKPWLLIFSFLLLSSVSTSLNAAKQHAKPKDQFERITPEKAGYSKAVLKQLKAHLEQKQSSAMLILHKGKVVFEWGDLYKKHTIHSIRKSLLSSLLGIAWGEGKVDLNSRLASLDMPEALKGLTKTEKQATVKMVLQSRSGIYLPAAAESQGMKQQKPKRGEHTSGEHFYYNNWDFNFAGYYYEAISGNKLFDAFNRLIAQPIGMQQFQGETTSLSINSEQLDDVVIPNSDGFYMYETNLSAIPAYHFRLSTHDLALYGQLLLNRGKWKGQQIIPEQWIDLSTQPYSVTNQQYNLAYGMLWNVIIPDEHQTEPNAFYHTGTGVHMLGIYPQQDMVMVHRVDTEKQYSFKNYDLYPVIRLMHQAKQSINSNNSSE</sequence>
<evidence type="ECO:0000259" key="2">
    <source>
        <dbReference type="Pfam" id="PF00144"/>
    </source>
</evidence>
<keyword evidence="4" id="KW-1185">Reference proteome</keyword>
<protein>
    <submittedName>
        <fullName evidence="3">CubicO group peptidase (Beta-lactamase class C family)</fullName>
    </submittedName>
</protein>
<dbReference type="PANTHER" id="PTHR43283">
    <property type="entry name" value="BETA-LACTAMASE-RELATED"/>
    <property type="match status" value="1"/>
</dbReference>
<dbReference type="InterPro" id="IPR001466">
    <property type="entry name" value="Beta-lactam-related"/>
</dbReference>
<proteinExistence type="predicted"/>
<dbReference type="EMBL" id="QGGU01000013">
    <property type="protein sequence ID" value="PWK46334.1"/>
    <property type="molecule type" value="Genomic_DNA"/>
</dbReference>
<dbReference type="AlphaFoldDB" id="A0A316FBV1"/>
<dbReference type="OrthoDB" id="9814204at2"/>
<keyword evidence="1" id="KW-0732">Signal</keyword>
<dbReference type="Proteomes" id="UP000245790">
    <property type="component" value="Unassembled WGS sequence"/>
</dbReference>
<feature type="signal peptide" evidence="1">
    <location>
        <begin position="1"/>
        <end position="22"/>
    </location>
</feature>
<accession>A0A316FBV1</accession>
<gene>
    <name evidence="3" type="ORF">C8D97_11317</name>
</gene>